<feature type="region of interest" description="Disordered" evidence="1">
    <location>
        <begin position="194"/>
        <end position="238"/>
    </location>
</feature>
<sequence>MHRLNLVKYVHLVFVKINESGIAGSYVTEIQTEPDASLHILNIQAEFPETTGLRYRSETNTWRAVRRLDNTFFAPNGGWVDKIYAVVKPIAVNLAPNEKHGHDKPEVLKSSKVISKSSQQTISSDFTLGPPSEEIYKEPERIISEANIYSGKTLTKYQMAINAACQVLGREDPMLLVHRDELLKMAREKVKADGYEHKKGYSRSVSSSSSSGGDDHAGKKDLDKSAKRKHMDGEERKKAMTNIKALVESTNDHIHIKQQRIQKLKTCNDFKQCDVVSNETTQLLKQKYEYECQLASLKRKEAKSQWYKKKVKRKPAQNSSESHTARSLSIAEMLSKADTTTMSTSNTNASPASAAIQRSVNDTNASTKYSDEPSISIIDVPDEDPASAQHSDASADTLF</sequence>
<keyword evidence="5" id="KW-1185">Reference proteome</keyword>
<feature type="compositionally biased region" description="Low complexity" evidence="1">
    <location>
        <begin position="202"/>
        <end position="211"/>
    </location>
</feature>
<evidence type="ECO:0000259" key="2">
    <source>
        <dbReference type="Pfam" id="PF04905"/>
    </source>
</evidence>
<gene>
    <name evidence="4" type="ORF">PACLA_8A052524</name>
</gene>
<proteinExistence type="predicted"/>
<feature type="compositionally biased region" description="Polar residues" evidence="1">
    <location>
        <begin position="316"/>
        <end position="327"/>
    </location>
</feature>
<dbReference type="Pfam" id="PF04905">
    <property type="entry name" value="NCD2"/>
    <property type="match status" value="1"/>
</dbReference>
<feature type="domain" description="NAB co-repressor" evidence="2">
    <location>
        <begin position="150"/>
        <end position="203"/>
    </location>
</feature>
<dbReference type="InterPro" id="IPR041105">
    <property type="entry name" value="TDP-43_N"/>
</dbReference>
<dbReference type="Proteomes" id="UP001152795">
    <property type="component" value="Unassembled WGS sequence"/>
</dbReference>
<dbReference type="OrthoDB" id="2020831at2759"/>
<dbReference type="CDD" id="cd19609">
    <property type="entry name" value="NTD_TDP-43"/>
    <property type="match status" value="1"/>
</dbReference>
<dbReference type="InterPro" id="IPR038398">
    <property type="entry name" value="NCD2_sf"/>
</dbReference>
<feature type="compositionally biased region" description="Polar residues" evidence="1">
    <location>
        <begin position="388"/>
        <end position="399"/>
    </location>
</feature>
<name>A0A6S7GW29_PARCT</name>
<feature type="domain" description="TAR DNA-binding protein 43 N-terminal" evidence="3">
    <location>
        <begin position="26"/>
        <end position="87"/>
    </location>
</feature>
<dbReference type="Pfam" id="PF18694">
    <property type="entry name" value="TDP-43_N"/>
    <property type="match status" value="1"/>
</dbReference>
<reference evidence="4" key="1">
    <citation type="submission" date="2020-04" db="EMBL/GenBank/DDBJ databases">
        <authorList>
            <person name="Alioto T."/>
            <person name="Alioto T."/>
            <person name="Gomez Garrido J."/>
        </authorList>
    </citation>
    <scope>NUCLEOTIDE SEQUENCE</scope>
    <source>
        <strain evidence="4">A484AB</strain>
    </source>
</reference>
<feature type="region of interest" description="Disordered" evidence="1">
    <location>
        <begin position="307"/>
        <end position="399"/>
    </location>
</feature>
<protein>
    <submittedName>
        <fullName evidence="4">Ngfi-a-binding 1-like</fullName>
    </submittedName>
</protein>
<accession>A0A6S7GW29</accession>
<evidence type="ECO:0000313" key="4">
    <source>
        <dbReference type="EMBL" id="CAB3996208.1"/>
    </source>
</evidence>
<dbReference type="AlphaFoldDB" id="A0A6S7GW29"/>
<dbReference type="GO" id="GO:0005634">
    <property type="term" value="C:nucleus"/>
    <property type="evidence" value="ECO:0007669"/>
    <property type="project" value="InterPro"/>
</dbReference>
<feature type="compositionally biased region" description="Polar residues" evidence="1">
    <location>
        <begin position="356"/>
        <end position="368"/>
    </location>
</feature>
<dbReference type="Gene3D" id="1.20.120.2010">
    <property type="entry name" value="NAB conserved domain 2"/>
    <property type="match status" value="1"/>
</dbReference>
<comment type="caution">
    <text evidence="4">The sequence shown here is derived from an EMBL/GenBank/DDBJ whole genome shotgun (WGS) entry which is preliminary data.</text>
</comment>
<evidence type="ECO:0000313" key="5">
    <source>
        <dbReference type="Proteomes" id="UP001152795"/>
    </source>
</evidence>
<evidence type="ECO:0000259" key="3">
    <source>
        <dbReference type="Pfam" id="PF18694"/>
    </source>
</evidence>
<feature type="compositionally biased region" description="Low complexity" evidence="1">
    <location>
        <begin position="337"/>
        <end position="355"/>
    </location>
</feature>
<feature type="compositionally biased region" description="Basic and acidic residues" evidence="1">
    <location>
        <begin position="213"/>
        <end position="238"/>
    </location>
</feature>
<dbReference type="InterPro" id="IPR006989">
    <property type="entry name" value="NAB_co-repressor_dom"/>
</dbReference>
<evidence type="ECO:0000256" key="1">
    <source>
        <dbReference type="SAM" id="MobiDB-lite"/>
    </source>
</evidence>
<organism evidence="4 5">
    <name type="scientific">Paramuricea clavata</name>
    <name type="common">Red gorgonian</name>
    <name type="synonym">Violescent sea-whip</name>
    <dbReference type="NCBI Taxonomy" id="317549"/>
    <lineage>
        <taxon>Eukaryota</taxon>
        <taxon>Metazoa</taxon>
        <taxon>Cnidaria</taxon>
        <taxon>Anthozoa</taxon>
        <taxon>Octocorallia</taxon>
        <taxon>Malacalcyonacea</taxon>
        <taxon>Plexauridae</taxon>
        <taxon>Paramuricea</taxon>
    </lineage>
</organism>
<dbReference type="GO" id="GO:0045892">
    <property type="term" value="P:negative regulation of DNA-templated transcription"/>
    <property type="evidence" value="ECO:0007669"/>
    <property type="project" value="InterPro"/>
</dbReference>
<dbReference type="EMBL" id="CACRXK020002823">
    <property type="protein sequence ID" value="CAB3996208.1"/>
    <property type="molecule type" value="Genomic_DNA"/>
</dbReference>